<dbReference type="GO" id="GO:0007094">
    <property type="term" value="P:mitotic spindle assembly checkpoint signaling"/>
    <property type="evidence" value="ECO:0007669"/>
    <property type="project" value="InterPro"/>
</dbReference>
<evidence type="ECO:0000259" key="2">
    <source>
        <dbReference type="PROSITE" id="PS51489"/>
    </source>
</evidence>
<organism evidence="3 4">
    <name type="scientific">Obba rivulosa</name>
    <dbReference type="NCBI Taxonomy" id="1052685"/>
    <lineage>
        <taxon>Eukaryota</taxon>
        <taxon>Fungi</taxon>
        <taxon>Dikarya</taxon>
        <taxon>Basidiomycota</taxon>
        <taxon>Agaricomycotina</taxon>
        <taxon>Agaricomycetes</taxon>
        <taxon>Polyporales</taxon>
        <taxon>Gelatoporiaceae</taxon>
        <taxon>Obba</taxon>
    </lineage>
</organism>
<dbReference type="EMBL" id="KV722525">
    <property type="protein sequence ID" value="OCH86495.1"/>
    <property type="molecule type" value="Genomic_DNA"/>
</dbReference>
<feature type="compositionally biased region" description="Low complexity" evidence="1">
    <location>
        <begin position="235"/>
        <end position="260"/>
    </location>
</feature>
<feature type="compositionally biased region" description="Low complexity" evidence="1">
    <location>
        <begin position="210"/>
        <end position="227"/>
    </location>
</feature>
<proteinExistence type="predicted"/>
<dbReference type="AlphaFoldDB" id="A0A8E2AQG3"/>
<keyword evidence="4" id="KW-1185">Reference proteome</keyword>
<feature type="compositionally biased region" description="Low complexity" evidence="1">
    <location>
        <begin position="474"/>
        <end position="486"/>
    </location>
</feature>
<accession>A0A8E2AQG3</accession>
<dbReference type="Proteomes" id="UP000250043">
    <property type="component" value="Unassembled WGS sequence"/>
</dbReference>
<sequence>MADVFDDTASMIVDGDLLEKAKENIQPLARGRRVTALSAILSTPHAQRESRLAAARNRYRINIEVAMEDEDDDPLEAYCRFVDWTVENYPQGHSAESGILELLEEATRVLKDDRGGKWRGDIRYLKLWVLYASYVEKPAIIYKFLMVNEIGTSHCLLYEEFATVLERAGRRAEADEVYLLGIARNASPVERLESKHRDFQKRMMSAINLPPATSSTSTPSSSATATTRRTVLGEAGTPSSSSSSGARTTRPSTRRNPSTPADAVTTPSPAVPRPNARMQVFVDPSGSAENDPSEPSPWPELGTRKSRIKENIPEVSKAAGTTLRQAGRTQRAVSGAGSSRIAVFRDPEPDAGEDDATLMPPPPVAPIKKDTAKSTISVFRDDETGADPSETPAPVAKKKEKTKSAIAVFRDDEPDGCGSNATAPTTRKSSKGAIAVFCDEKDSSESPTAVVSKKKEKAKSTIAVFRDEEEEPSKSTPTIPSTPKFTPFRDEEAAAPSTATASSALAPAIKPKPAAEVARMTEAEALRKDPFKNYSAEERPIAD</sequence>
<dbReference type="PANTHER" id="PTHR14030:SF4">
    <property type="entry name" value="BUB1 KINASE, ISOFORM A-RELATED"/>
    <property type="match status" value="1"/>
</dbReference>
<protein>
    <recommendedName>
        <fullName evidence="2">BUB1 N-terminal domain-containing protein</fullName>
    </recommendedName>
</protein>
<name>A0A8E2AQG3_9APHY</name>
<dbReference type="GO" id="GO:0004672">
    <property type="term" value="F:protein kinase activity"/>
    <property type="evidence" value="ECO:0007669"/>
    <property type="project" value="TreeGrafter"/>
</dbReference>
<evidence type="ECO:0000256" key="1">
    <source>
        <dbReference type="SAM" id="MobiDB-lite"/>
    </source>
</evidence>
<evidence type="ECO:0000313" key="3">
    <source>
        <dbReference type="EMBL" id="OCH86495.1"/>
    </source>
</evidence>
<feature type="compositionally biased region" description="Polar residues" evidence="1">
    <location>
        <begin position="322"/>
        <end position="332"/>
    </location>
</feature>
<feature type="compositionally biased region" description="Basic and acidic residues" evidence="1">
    <location>
        <begin position="519"/>
        <end position="543"/>
    </location>
</feature>
<dbReference type="PANTHER" id="PTHR14030">
    <property type="entry name" value="MITOTIC CHECKPOINT SERINE/THREONINE-PROTEIN KINASE BUB1"/>
    <property type="match status" value="1"/>
</dbReference>
<dbReference type="InterPro" id="IPR015661">
    <property type="entry name" value="Bub1/Mad3"/>
</dbReference>
<feature type="region of interest" description="Disordered" evidence="1">
    <location>
        <begin position="206"/>
        <end position="543"/>
    </location>
</feature>
<dbReference type="PROSITE" id="PS51489">
    <property type="entry name" value="BUB1_N"/>
    <property type="match status" value="1"/>
</dbReference>
<dbReference type="SMART" id="SM00777">
    <property type="entry name" value="Mad3_BUB1_I"/>
    <property type="match status" value="1"/>
</dbReference>
<dbReference type="Gene3D" id="1.25.40.430">
    <property type="match status" value="1"/>
</dbReference>
<feature type="domain" description="BUB1 N-terminal" evidence="2">
    <location>
        <begin position="61"/>
        <end position="222"/>
    </location>
</feature>
<dbReference type="GO" id="GO:0032991">
    <property type="term" value="C:protein-containing complex"/>
    <property type="evidence" value="ECO:0007669"/>
    <property type="project" value="UniProtKB-ARBA"/>
</dbReference>
<reference evidence="3 4" key="1">
    <citation type="submission" date="2016-07" db="EMBL/GenBank/DDBJ databases">
        <title>Draft genome of the white-rot fungus Obba rivulosa 3A-2.</title>
        <authorList>
            <consortium name="DOE Joint Genome Institute"/>
            <person name="Miettinen O."/>
            <person name="Riley R."/>
            <person name="Acob R."/>
            <person name="Barry K."/>
            <person name="Cullen D."/>
            <person name="De Vries R."/>
            <person name="Hainaut M."/>
            <person name="Hatakka A."/>
            <person name="Henrissat B."/>
            <person name="Hilden K."/>
            <person name="Kuo R."/>
            <person name="Labutti K."/>
            <person name="Lipzen A."/>
            <person name="Makela M.R."/>
            <person name="Sandor L."/>
            <person name="Spatafora J.W."/>
            <person name="Grigoriev I.V."/>
            <person name="Hibbett D.S."/>
        </authorList>
    </citation>
    <scope>NUCLEOTIDE SEQUENCE [LARGE SCALE GENOMIC DNA]</scope>
    <source>
        <strain evidence="3 4">3A-2</strain>
    </source>
</reference>
<evidence type="ECO:0000313" key="4">
    <source>
        <dbReference type="Proteomes" id="UP000250043"/>
    </source>
</evidence>
<gene>
    <name evidence="3" type="ORF">OBBRIDRAFT_783126</name>
</gene>
<dbReference type="GO" id="GO:0051754">
    <property type="term" value="P:meiotic sister chromatid cohesion, centromeric"/>
    <property type="evidence" value="ECO:0007669"/>
    <property type="project" value="TreeGrafter"/>
</dbReference>
<dbReference type="Pfam" id="PF08311">
    <property type="entry name" value="Mad3_BUB1_I"/>
    <property type="match status" value="1"/>
</dbReference>
<feature type="compositionally biased region" description="Low complexity" evidence="1">
    <location>
        <begin position="494"/>
        <end position="515"/>
    </location>
</feature>
<dbReference type="GO" id="GO:0005634">
    <property type="term" value="C:nucleus"/>
    <property type="evidence" value="ECO:0007669"/>
    <property type="project" value="TreeGrafter"/>
</dbReference>
<dbReference type="InterPro" id="IPR013212">
    <property type="entry name" value="Mad3/Bub1_I"/>
</dbReference>
<dbReference type="OrthoDB" id="248495at2759"/>
<dbReference type="FunFam" id="1.25.40.430:FF:000003">
    <property type="entry name" value="Checkpoint serine/threonine-protein kinase BUB1"/>
    <property type="match status" value="1"/>
</dbReference>